<evidence type="ECO:0000256" key="1">
    <source>
        <dbReference type="ARBA" id="ARBA00010552"/>
    </source>
</evidence>
<comment type="similarity">
    <text evidence="1">Belongs to the RutC family.</text>
</comment>
<dbReference type="InterPro" id="IPR006175">
    <property type="entry name" value="YjgF/YER057c/UK114"/>
</dbReference>
<evidence type="ECO:0000313" key="2">
    <source>
        <dbReference type="EMBL" id="CAG8059189.1"/>
    </source>
</evidence>
<sequence length="168" mass="17797">MSKPTRTPVSTKGAPIPPPILSQGMVVGNMVYCSGQLGVDPTTGKMVEGTIQDRTRQILRNLNAVLEAGGSSLQDAIKVNIFLTDMADFAAVNEVYATFFSDPKPVSILGSKERDLKSTGNIIQLGICHSFSSVRTCIAVKSLPQGSDVEIECSGLVTKPGNGRSSRL</sequence>
<dbReference type="Gene3D" id="3.30.1330.40">
    <property type="entry name" value="RutC-like"/>
    <property type="match status" value="1"/>
</dbReference>
<dbReference type="OrthoDB" id="47007at2759"/>
<comment type="caution">
    <text evidence="2">The sequence shown here is derived from an EMBL/GenBank/DDBJ whole genome shotgun (WGS) entry which is preliminary data.</text>
</comment>
<evidence type="ECO:0000313" key="3">
    <source>
        <dbReference type="Proteomes" id="UP001153461"/>
    </source>
</evidence>
<dbReference type="NCBIfam" id="TIGR00004">
    <property type="entry name" value="Rid family detoxifying hydrolase"/>
    <property type="match status" value="1"/>
</dbReference>
<dbReference type="FunFam" id="3.30.1330.40:FF:000001">
    <property type="entry name" value="L-PSP family endoribonuclease"/>
    <property type="match status" value="1"/>
</dbReference>
<reference evidence="2" key="1">
    <citation type="submission" date="2021-07" db="EMBL/GenBank/DDBJ databases">
        <authorList>
            <person name="Branca A.L. A."/>
        </authorList>
    </citation>
    <scope>NUCLEOTIDE SEQUENCE</scope>
</reference>
<gene>
    <name evidence="2" type="ORF">PNAL_LOCUS3523</name>
</gene>
<accession>A0A9W4HLY6</accession>
<dbReference type="CDD" id="cd00448">
    <property type="entry name" value="YjgF_YER057c_UK114_family"/>
    <property type="match status" value="1"/>
</dbReference>
<dbReference type="PANTHER" id="PTHR11803:SF42">
    <property type="entry name" value="MMF1"/>
    <property type="match status" value="1"/>
</dbReference>
<dbReference type="PANTHER" id="PTHR11803">
    <property type="entry name" value="2-IMINOBUTANOATE/2-IMINOPROPANOATE DEAMINASE RIDA"/>
    <property type="match status" value="1"/>
</dbReference>
<dbReference type="InterPro" id="IPR035959">
    <property type="entry name" value="RutC-like_sf"/>
</dbReference>
<proteinExistence type="inferred from homology"/>
<name>A0A9W4HLY6_PENNA</name>
<dbReference type="GO" id="GO:0005829">
    <property type="term" value="C:cytosol"/>
    <property type="evidence" value="ECO:0007669"/>
    <property type="project" value="TreeGrafter"/>
</dbReference>
<dbReference type="Pfam" id="PF01042">
    <property type="entry name" value="Ribonuc_L-PSP"/>
    <property type="match status" value="1"/>
</dbReference>
<dbReference type="InterPro" id="IPR006056">
    <property type="entry name" value="RidA"/>
</dbReference>
<dbReference type="SUPFAM" id="SSF55298">
    <property type="entry name" value="YjgF-like"/>
    <property type="match status" value="1"/>
</dbReference>
<organism evidence="2 3">
    <name type="scientific">Penicillium nalgiovense</name>
    <dbReference type="NCBI Taxonomy" id="60175"/>
    <lineage>
        <taxon>Eukaryota</taxon>
        <taxon>Fungi</taxon>
        <taxon>Dikarya</taxon>
        <taxon>Ascomycota</taxon>
        <taxon>Pezizomycotina</taxon>
        <taxon>Eurotiomycetes</taxon>
        <taxon>Eurotiomycetidae</taxon>
        <taxon>Eurotiales</taxon>
        <taxon>Aspergillaceae</taxon>
        <taxon>Penicillium</taxon>
    </lineage>
</organism>
<dbReference type="GO" id="GO:0005739">
    <property type="term" value="C:mitochondrion"/>
    <property type="evidence" value="ECO:0007669"/>
    <property type="project" value="UniProtKB-ARBA"/>
</dbReference>
<protein>
    <submittedName>
        <fullName evidence="2">Uncharacterized protein</fullName>
    </submittedName>
</protein>
<dbReference type="GO" id="GO:0019239">
    <property type="term" value="F:deaminase activity"/>
    <property type="evidence" value="ECO:0007669"/>
    <property type="project" value="TreeGrafter"/>
</dbReference>
<dbReference type="Proteomes" id="UP001153461">
    <property type="component" value="Unassembled WGS sequence"/>
</dbReference>
<dbReference type="EMBL" id="CAJVNV010000118">
    <property type="protein sequence ID" value="CAG8059189.1"/>
    <property type="molecule type" value="Genomic_DNA"/>
</dbReference>
<dbReference type="AlphaFoldDB" id="A0A9W4HLY6"/>